<proteinExistence type="predicted"/>
<protein>
    <recommendedName>
        <fullName evidence="6">Endoplasmic reticulum lectin 1</fullName>
    </recommendedName>
    <alternativeName>
        <fullName evidence="7">ER lectin</fullName>
    </alternativeName>
</protein>
<reference evidence="11 12" key="1">
    <citation type="journal article" date="2023" name="Sci. Data">
        <title>Genome assembly of the Korean intertidal mud-creeper Batillaria attramentaria.</title>
        <authorList>
            <person name="Patra A.K."/>
            <person name="Ho P.T."/>
            <person name="Jun S."/>
            <person name="Lee S.J."/>
            <person name="Kim Y."/>
            <person name="Won Y.J."/>
        </authorList>
    </citation>
    <scope>NUCLEOTIDE SEQUENCE [LARGE SCALE GENOMIC DNA]</scope>
    <source>
        <strain evidence="11">Wonlab-2016</strain>
    </source>
</reference>
<dbReference type="GO" id="GO:0005783">
    <property type="term" value="C:endoplasmic reticulum"/>
    <property type="evidence" value="ECO:0007669"/>
    <property type="project" value="UniProtKB-SubCell"/>
</dbReference>
<feature type="signal peptide" evidence="9">
    <location>
        <begin position="1"/>
        <end position="21"/>
    </location>
</feature>
<feature type="compositionally biased region" description="Polar residues" evidence="8">
    <location>
        <begin position="161"/>
        <end position="174"/>
    </location>
</feature>
<dbReference type="InterPro" id="IPR009011">
    <property type="entry name" value="Man6P_isomerase_rcpt-bd_dom_sf"/>
</dbReference>
<dbReference type="PROSITE" id="PS51914">
    <property type="entry name" value="MRH"/>
    <property type="match status" value="2"/>
</dbReference>
<comment type="caution">
    <text evidence="11">The sequence shown here is derived from an EMBL/GenBank/DDBJ whole genome shotgun (WGS) entry which is preliminary data.</text>
</comment>
<dbReference type="InterPro" id="IPR044865">
    <property type="entry name" value="MRH_dom"/>
</dbReference>
<evidence type="ECO:0000256" key="2">
    <source>
        <dbReference type="ARBA" id="ARBA00022729"/>
    </source>
</evidence>
<dbReference type="Gene3D" id="2.70.130.10">
    <property type="entry name" value="Mannose-6-phosphate receptor binding domain"/>
    <property type="match status" value="2"/>
</dbReference>
<comment type="function">
    <text evidence="5">Probable lectin that binds selectively to improperly folded lumenal proteins. May function in endoplasmic reticulum quality control and endoplasmic reticulum-associated degradation (ERAD) of both non-glycosylated proteins and glycoproteins.</text>
</comment>
<feature type="chain" id="PRO_5044799672" description="Endoplasmic reticulum lectin 1" evidence="9">
    <location>
        <begin position="22"/>
        <end position="518"/>
    </location>
</feature>
<feature type="domain" description="MRH" evidence="10">
    <location>
        <begin position="103"/>
        <end position="246"/>
    </location>
</feature>
<accession>A0ABD0M654</accession>
<dbReference type="PANTHER" id="PTHR15414">
    <property type="entry name" value="OS-9-RELATED"/>
    <property type="match status" value="1"/>
</dbReference>
<sequence length="518" mass="58849">MAGLRSLVVFSSILQLPLSLCGNFDPFVDQTMFLIDWKGPLPLESSAEEVASKTDNVVVMTRNKEQYKCIMPEVYDSRKQQENADNYHGPSASELMDTLFQQTSCSYRLESYWTYELCHGRHLRQYHETKEQGKKPKVQEYILGFGRDILSPHTVEEAESQDAQGEDQTPPTKDSNIKYRRIDGIDLPYYEVVMTGGTPCDLTNDHRKTRVLYVCQPDGHGEVYELKETSTCEYEVMVLTSVLCAHPLFRPKNPPVNKISCHSMSGASHKPQQLQLWEDEAARLQSMGQQEILFGVPEDPYAQGTPVQPSPVPTPPTERKVPRVITSTTPHAQGSQSALSHLTDKQVLRDLLSGDYCLQGGSGWWKHEVCLGRYARQFHRDRTGETAILLGSFNEEKHLQWLEENPNKKPKPVGQRNFNEEKHLQWLEENPNKKPKPVGQRKFLNYYYSGGDVCDMTGRPRSVEIRLKCAPNSQNPHAVSLFLSEPATCEYVLVVESAMLCDLMDQADEFALLHNVNL</sequence>
<dbReference type="SUPFAM" id="SSF50911">
    <property type="entry name" value="Mannose 6-phosphate receptor domain"/>
    <property type="match status" value="2"/>
</dbReference>
<keyword evidence="3" id="KW-0256">Endoplasmic reticulum</keyword>
<dbReference type="AlphaFoldDB" id="A0ABD0M654"/>
<evidence type="ECO:0000256" key="9">
    <source>
        <dbReference type="SAM" id="SignalP"/>
    </source>
</evidence>
<feature type="region of interest" description="Disordered" evidence="8">
    <location>
        <begin position="155"/>
        <end position="177"/>
    </location>
</feature>
<name>A0ABD0M654_9CAEN</name>
<evidence type="ECO:0000256" key="4">
    <source>
        <dbReference type="ARBA" id="ARBA00023157"/>
    </source>
</evidence>
<dbReference type="InterPro" id="IPR045149">
    <property type="entry name" value="OS-9-like"/>
</dbReference>
<evidence type="ECO:0000256" key="6">
    <source>
        <dbReference type="ARBA" id="ARBA00041108"/>
    </source>
</evidence>
<evidence type="ECO:0000256" key="8">
    <source>
        <dbReference type="SAM" id="MobiDB-lite"/>
    </source>
</evidence>
<evidence type="ECO:0000259" key="10">
    <source>
        <dbReference type="PROSITE" id="PS51914"/>
    </source>
</evidence>
<dbReference type="PANTHER" id="PTHR15414:SF0">
    <property type="entry name" value="ENDOPLASMIC RETICULUM LECTIN 1"/>
    <property type="match status" value="1"/>
</dbReference>
<organism evidence="11 12">
    <name type="scientific">Batillaria attramentaria</name>
    <dbReference type="NCBI Taxonomy" id="370345"/>
    <lineage>
        <taxon>Eukaryota</taxon>
        <taxon>Metazoa</taxon>
        <taxon>Spiralia</taxon>
        <taxon>Lophotrochozoa</taxon>
        <taxon>Mollusca</taxon>
        <taxon>Gastropoda</taxon>
        <taxon>Caenogastropoda</taxon>
        <taxon>Sorbeoconcha</taxon>
        <taxon>Cerithioidea</taxon>
        <taxon>Batillariidae</taxon>
        <taxon>Batillaria</taxon>
    </lineage>
</organism>
<evidence type="ECO:0000256" key="7">
    <source>
        <dbReference type="ARBA" id="ARBA00041661"/>
    </source>
</evidence>
<gene>
    <name evidence="11" type="ORF">BaRGS_00001687</name>
</gene>
<evidence type="ECO:0000256" key="1">
    <source>
        <dbReference type="ARBA" id="ARBA00004240"/>
    </source>
</evidence>
<evidence type="ECO:0000256" key="3">
    <source>
        <dbReference type="ARBA" id="ARBA00022824"/>
    </source>
</evidence>
<dbReference type="Pfam" id="PF07915">
    <property type="entry name" value="PRKCSH"/>
    <property type="match status" value="2"/>
</dbReference>
<evidence type="ECO:0000313" key="12">
    <source>
        <dbReference type="Proteomes" id="UP001519460"/>
    </source>
</evidence>
<evidence type="ECO:0000313" key="11">
    <source>
        <dbReference type="EMBL" id="KAK7506836.1"/>
    </source>
</evidence>
<comment type="subcellular location">
    <subcellularLocation>
        <location evidence="1">Endoplasmic reticulum</location>
    </subcellularLocation>
</comment>
<dbReference type="InterPro" id="IPR012913">
    <property type="entry name" value="OS9-like_dom"/>
</dbReference>
<feature type="domain" description="MRH" evidence="10">
    <location>
        <begin position="355"/>
        <end position="503"/>
    </location>
</feature>
<dbReference type="Proteomes" id="UP001519460">
    <property type="component" value="Unassembled WGS sequence"/>
</dbReference>
<keyword evidence="2 9" id="KW-0732">Signal</keyword>
<keyword evidence="4" id="KW-1015">Disulfide bond</keyword>
<dbReference type="FunFam" id="2.70.130.10:FF:000003">
    <property type="entry name" value="Endoplasmic reticulum lectin 1"/>
    <property type="match status" value="1"/>
</dbReference>
<evidence type="ECO:0000256" key="5">
    <source>
        <dbReference type="ARBA" id="ARBA00037585"/>
    </source>
</evidence>
<dbReference type="EMBL" id="JACVVK020000005">
    <property type="protein sequence ID" value="KAK7506836.1"/>
    <property type="molecule type" value="Genomic_DNA"/>
</dbReference>
<keyword evidence="12" id="KW-1185">Reference proteome</keyword>